<feature type="transmembrane region" description="Helical" evidence="1">
    <location>
        <begin position="277"/>
        <end position="296"/>
    </location>
</feature>
<dbReference type="InterPro" id="IPR010640">
    <property type="entry name" value="Low_temperature_requirement_A"/>
</dbReference>
<feature type="transmembrane region" description="Helical" evidence="1">
    <location>
        <begin position="151"/>
        <end position="172"/>
    </location>
</feature>
<evidence type="ECO:0000313" key="3">
    <source>
        <dbReference type="Proteomes" id="UP001597181"/>
    </source>
</evidence>
<reference evidence="3" key="1">
    <citation type="journal article" date="2019" name="Int. J. Syst. Evol. Microbiol.">
        <title>The Global Catalogue of Microorganisms (GCM) 10K type strain sequencing project: providing services to taxonomists for standard genome sequencing and annotation.</title>
        <authorList>
            <consortium name="The Broad Institute Genomics Platform"/>
            <consortium name="The Broad Institute Genome Sequencing Center for Infectious Disease"/>
            <person name="Wu L."/>
            <person name="Ma J."/>
        </authorList>
    </citation>
    <scope>NUCLEOTIDE SEQUENCE [LARGE SCALE GENOMIC DNA]</scope>
    <source>
        <strain evidence="3">CCUG 50213</strain>
    </source>
</reference>
<name>A0ABW3TNQ8_9MICO</name>
<feature type="transmembrane region" description="Helical" evidence="1">
    <location>
        <begin position="215"/>
        <end position="232"/>
    </location>
</feature>
<keyword evidence="1" id="KW-1133">Transmembrane helix</keyword>
<keyword evidence="1" id="KW-0812">Transmembrane</keyword>
<dbReference type="RefSeq" id="WP_343959774.1">
    <property type="nucleotide sequence ID" value="NZ_BAAAKZ010000003.1"/>
</dbReference>
<dbReference type="Proteomes" id="UP001597181">
    <property type="component" value="Unassembled WGS sequence"/>
</dbReference>
<feature type="transmembrane region" description="Helical" evidence="1">
    <location>
        <begin position="372"/>
        <end position="391"/>
    </location>
</feature>
<proteinExistence type="predicted"/>
<accession>A0ABW3TNQ8</accession>
<feature type="transmembrane region" description="Helical" evidence="1">
    <location>
        <begin position="244"/>
        <end position="265"/>
    </location>
</feature>
<feature type="transmembrane region" description="Helical" evidence="1">
    <location>
        <begin position="347"/>
        <end position="366"/>
    </location>
</feature>
<dbReference type="EMBL" id="JBHTLY010000001">
    <property type="protein sequence ID" value="MFD1201027.1"/>
    <property type="molecule type" value="Genomic_DNA"/>
</dbReference>
<keyword evidence="3" id="KW-1185">Reference proteome</keyword>
<feature type="transmembrane region" description="Helical" evidence="1">
    <location>
        <begin position="178"/>
        <end position="195"/>
    </location>
</feature>
<gene>
    <name evidence="2" type="ORF">ACFQ3U_03875</name>
</gene>
<dbReference type="PANTHER" id="PTHR36840:SF1">
    <property type="entry name" value="BLL5714 PROTEIN"/>
    <property type="match status" value="1"/>
</dbReference>
<evidence type="ECO:0000256" key="1">
    <source>
        <dbReference type="SAM" id="Phobius"/>
    </source>
</evidence>
<sequence length="395" mass="42464">MRTAEYTRRLGVPKMRARDPLEVFRSSSPLELFLDLVFAIAVSLASAQLFQAETTAHIGEGIVAYLMVFFAVWWAWMNFTWFASAFDSDDWCYRVLTLTQMAGAIVLAVGATPAMVDGDFGLIIGGYVVMRLALVAQWIRVACSHSSVRRTALRFAAGISVVQVLWVLFAFVPDHLSKLIFCVLVIAELSVPAFAESAGRTPWHPGHIVDRFGSFTLIVLAESVLAATTAAANAIEQATHLRDFVLIGLSGFALAAGMWWVYFSTDARAWLQSRRNALTFGIGHYLVFAAAGAFSTGIKVLLDFEAGRAAVTGAEAMLLLAVPVAVFVLGVWALILRRHLTSLQSACFVLGAGLIAACPLLSEAWVAPPVAALAAAGVMAALVVVIEVSGVRQRA</sequence>
<comment type="caution">
    <text evidence="2">The sequence shown here is derived from an EMBL/GenBank/DDBJ whole genome shotgun (WGS) entry which is preliminary data.</text>
</comment>
<feature type="transmembrane region" description="Helical" evidence="1">
    <location>
        <begin position="62"/>
        <end position="83"/>
    </location>
</feature>
<keyword evidence="1" id="KW-0472">Membrane</keyword>
<organism evidence="2 3">
    <name type="scientific">Leucobacter albus</name>
    <dbReference type="NCBI Taxonomy" id="272210"/>
    <lineage>
        <taxon>Bacteria</taxon>
        <taxon>Bacillati</taxon>
        <taxon>Actinomycetota</taxon>
        <taxon>Actinomycetes</taxon>
        <taxon>Micrococcales</taxon>
        <taxon>Microbacteriaceae</taxon>
        <taxon>Leucobacter</taxon>
    </lineage>
</organism>
<feature type="transmembrane region" description="Helical" evidence="1">
    <location>
        <begin position="120"/>
        <end position="139"/>
    </location>
</feature>
<dbReference type="Pfam" id="PF06772">
    <property type="entry name" value="LtrA"/>
    <property type="match status" value="1"/>
</dbReference>
<protein>
    <submittedName>
        <fullName evidence="2">Low temperature requirement protein A</fullName>
    </submittedName>
</protein>
<feature type="transmembrane region" description="Helical" evidence="1">
    <location>
        <begin position="316"/>
        <end position="335"/>
    </location>
</feature>
<evidence type="ECO:0000313" key="2">
    <source>
        <dbReference type="EMBL" id="MFD1201027.1"/>
    </source>
</evidence>
<feature type="transmembrane region" description="Helical" evidence="1">
    <location>
        <begin position="32"/>
        <end position="50"/>
    </location>
</feature>
<dbReference type="PANTHER" id="PTHR36840">
    <property type="entry name" value="BLL5714 PROTEIN"/>
    <property type="match status" value="1"/>
</dbReference>
<feature type="transmembrane region" description="Helical" evidence="1">
    <location>
        <begin position="95"/>
        <end position="114"/>
    </location>
</feature>